<dbReference type="SUPFAM" id="SSF47413">
    <property type="entry name" value="lambda repressor-like DNA-binding domains"/>
    <property type="match status" value="1"/>
</dbReference>
<dbReference type="CDD" id="cd00093">
    <property type="entry name" value="HTH_XRE"/>
    <property type="match status" value="1"/>
</dbReference>
<reference evidence="3 4" key="1">
    <citation type="submission" date="2019-08" db="EMBL/GenBank/DDBJ databases">
        <title>In-depth cultivation of the pig gut microbiome towards novel bacterial diversity and tailored functional studies.</title>
        <authorList>
            <person name="Wylensek D."/>
            <person name="Hitch T.C.A."/>
            <person name="Clavel T."/>
        </authorList>
    </citation>
    <scope>NUCLEOTIDE SEQUENCE [LARGE SCALE GENOMIC DNA]</scope>
    <source>
        <strain evidence="3 4">WCA-SAB-591-4A-A</strain>
    </source>
</reference>
<protein>
    <submittedName>
        <fullName evidence="3">Helix-turn-helix transcriptional regulator</fullName>
    </submittedName>
</protein>
<dbReference type="GO" id="GO:0003677">
    <property type="term" value="F:DNA binding"/>
    <property type="evidence" value="ECO:0007669"/>
    <property type="project" value="UniProtKB-KW"/>
</dbReference>
<dbReference type="PANTHER" id="PTHR46797">
    <property type="entry name" value="HTH-TYPE TRANSCRIPTIONAL REGULATOR"/>
    <property type="match status" value="1"/>
</dbReference>
<dbReference type="Gene3D" id="1.10.260.40">
    <property type="entry name" value="lambda repressor-like DNA-binding domains"/>
    <property type="match status" value="1"/>
</dbReference>
<keyword evidence="4" id="KW-1185">Reference proteome</keyword>
<comment type="caution">
    <text evidence="3">The sequence shown here is derived from an EMBL/GenBank/DDBJ whole genome shotgun (WGS) entry which is preliminary data.</text>
</comment>
<dbReference type="EMBL" id="VUNE01000002">
    <property type="protein sequence ID" value="MST62166.1"/>
    <property type="molecule type" value="Genomic_DNA"/>
</dbReference>
<organism evidence="3 4">
    <name type="scientific">Peptostreptococcus porci</name>
    <dbReference type="NCBI Taxonomy" id="2652282"/>
    <lineage>
        <taxon>Bacteria</taxon>
        <taxon>Bacillati</taxon>
        <taxon>Bacillota</taxon>
        <taxon>Clostridia</taxon>
        <taxon>Peptostreptococcales</taxon>
        <taxon>Peptostreptococcaceae</taxon>
        <taxon>Peptostreptococcus</taxon>
    </lineage>
</organism>
<evidence type="ECO:0000313" key="4">
    <source>
        <dbReference type="Proteomes" id="UP000440713"/>
    </source>
</evidence>
<evidence type="ECO:0000256" key="1">
    <source>
        <dbReference type="ARBA" id="ARBA00023125"/>
    </source>
</evidence>
<evidence type="ECO:0000313" key="3">
    <source>
        <dbReference type="EMBL" id="MST62166.1"/>
    </source>
</evidence>
<dbReference type="RefSeq" id="WP_154537569.1">
    <property type="nucleotide sequence ID" value="NZ_JAXDWS010000010.1"/>
</dbReference>
<dbReference type="InterPro" id="IPR010982">
    <property type="entry name" value="Lambda_DNA-bd_dom_sf"/>
</dbReference>
<dbReference type="Proteomes" id="UP000440713">
    <property type="component" value="Unassembled WGS sequence"/>
</dbReference>
<sequence>MIDLKNVGAKIKKYRLESNLTQNRVAEFLSMDQSMVAKMEKGERSISSDVLEQLASLFCCSIDSLISEDVEESRCFIAFRSNSLSSEDLKSLAVINRIVINQFEMDKLLKGEDNVR</sequence>
<gene>
    <name evidence="3" type="ORF">FYJ71_04150</name>
</gene>
<dbReference type="InterPro" id="IPR001387">
    <property type="entry name" value="Cro/C1-type_HTH"/>
</dbReference>
<dbReference type="GO" id="GO:0005829">
    <property type="term" value="C:cytosol"/>
    <property type="evidence" value="ECO:0007669"/>
    <property type="project" value="TreeGrafter"/>
</dbReference>
<dbReference type="PANTHER" id="PTHR46797:SF1">
    <property type="entry name" value="METHYLPHOSPHONATE SYNTHASE"/>
    <property type="match status" value="1"/>
</dbReference>
<dbReference type="Pfam" id="PF01381">
    <property type="entry name" value="HTH_3"/>
    <property type="match status" value="1"/>
</dbReference>
<dbReference type="AlphaFoldDB" id="A0A6N7XBV7"/>
<dbReference type="SMART" id="SM00530">
    <property type="entry name" value="HTH_XRE"/>
    <property type="match status" value="1"/>
</dbReference>
<feature type="domain" description="HTH cro/C1-type" evidence="2">
    <location>
        <begin position="11"/>
        <end position="65"/>
    </location>
</feature>
<dbReference type="PROSITE" id="PS50943">
    <property type="entry name" value="HTH_CROC1"/>
    <property type="match status" value="1"/>
</dbReference>
<dbReference type="GO" id="GO:0003700">
    <property type="term" value="F:DNA-binding transcription factor activity"/>
    <property type="evidence" value="ECO:0007669"/>
    <property type="project" value="TreeGrafter"/>
</dbReference>
<name>A0A6N7XBV7_9FIRM</name>
<accession>A0A6N7XBV7</accession>
<proteinExistence type="predicted"/>
<keyword evidence="1" id="KW-0238">DNA-binding</keyword>
<dbReference type="InterPro" id="IPR050807">
    <property type="entry name" value="TransReg_Diox_bact_type"/>
</dbReference>
<evidence type="ECO:0000259" key="2">
    <source>
        <dbReference type="PROSITE" id="PS50943"/>
    </source>
</evidence>